<evidence type="ECO:0000313" key="3">
    <source>
        <dbReference type="Proteomes" id="UP000077671"/>
    </source>
</evidence>
<proteinExistence type="predicted"/>
<protein>
    <submittedName>
        <fullName evidence="2">Uncharacterized protein</fullName>
    </submittedName>
</protein>
<organism evidence="2 3">
    <name type="scientific">Tilletia caries</name>
    <name type="common">wheat bunt fungus</name>
    <dbReference type="NCBI Taxonomy" id="13290"/>
    <lineage>
        <taxon>Eukaryota</taxon>
        <taxon>Fungi</taxon>
        <taxon>Dikarya</taxon>
        <taxon>Basidiomycota</taxon>
        <taxon>Ustilaginomycotina</taxon>
        <taxon>Exobasidiomycetes</taxon>
        <taxon>Tilletiales</taxon>
        <taxon>Tilletiaceae</taxon>
        <taxon>Tilletia</taxon>
    </lineage>
</organism>
<evidence type="ECO:0000256" key="1">
    <source>
        <dbReference type="SAM" id="MobiDB-lite"/>
    </source>
</evidence>
<evidence type="ECO:0000313" key="2">
    <source>
        <dbReference type="EMBL" id="KAE8255097.1"/>
    </source>
</evidence>
<dbReference type="Proteomes" id="UP000077671">
    <property type="component" value="Unassembled WGS sequence"/>
</dbReference>
<comment type="caution">
    <text evidence="2">The sequence shown here is derived from an EMBL/GenBank/DDBJ whole genome shotgun (WGS) entry which is preliminary data.</text>
</comment>
<accession>A0A8T8T2Z5</accession>
<sequence length="87" mass="9522">MGATSCRLPPSSGLPPPQASPVRPALPQAQRLKLNVSYTTPRRQDNKHLLSWVLNKVNPQHSLHPDFDLQSALVGKGTTKDGRDPFS</sequence>
<name>A0A8T8T2Z5_9BASI</name>
<dbReference type="AlphaFoldDB" id="A0A8T8T2Z5"/>
<feature type="region of interest" description="Disordered" evidence="1">
    <location>
        <begin position="61"/>
        <end position="87"/>
    </location>
</feature>
<reference evidence="2" key="1">
    <citation type="submission" date="2016-04" db="EMBL/GenBank/DDBJ databases">
        <authorList>
            <person name="Nguyen H.D."/>
            <person name="Kesanakurti P."/>
            <person name="Cullis J."/>
            <person name="Levesque C.A."/>
            <person name="Hambleton S."/>
        </authorList>
    </citation>
    <scope>NUCLEOTIDE SEQUENCE</scope>
    <source>
        <strain evidence="2">DAOMC 238032</strain>
    </source>
</reference>
<feature type="region of interest" description="Disordered" evidence="1">
    <location>
        <begin position="1"/>
        <end position="28"/>
    </location>
</feature>
<dbReference type="EMBL" id="LWDD02000922">
    <property type="protein sequence ID" value="KAE8255097.1"/>
    <property type="molecule type" value="Genomic_DNA"/>
</dbReference>
<feature type="compositionally biased region" description="Basic and acidic residues" evidence="1">
    <location>
        <begin position="78"/>
        <end position="87"/>
    </location>
</feature>
<gene>
    <name evidence="2" type="ORF">A4X03_0g5615</name>
</gene>
<reference evidence="2" key="2">
    <citation type="journal article" date="2019" name="IMA Fungus">
        <title>Genome sequencing and comparison of five Tilletia species to identify candidate genes for the detection of regulated species infecting wheat.</title>
        <authorList>
            <person name="Nguyen H.D.T."/>
            <person name="Sultana T."/>
            <person name="Kesanakurti P."/>
            <person name="Hambleton S."/>
        </authorList>
    </citation>
    <scope>NUCLEOTIDE SEQUENCE</scope>
    <source>
        <strain evidence="2">DAOMC 238032</strain>
    </source>
</reference>